<reference evidence="2 3" key="1">
    <citation type="submission" date="2021-06" db="EMBL/GenBank/DDBJ databases">
        <title>Caerostris extrusa draft genome.</title>
        <authorList>
            <person name="Kono N."/>
            <person name="Arakawa K."/>
        </authorList>
    </citation>
    <scope>NUCLEOTIDE SEQUENCE [LARGE SCALE GENOMIC DNA]</scope>
</reference>
<protein>
    <submittedName>
        <fullName evidence="2">Uncharacterized protein</fullName>
    </submittedName>
</protein>
<feature type="region of interest" description="Disordered" evidence="1">
    <location>
        <begin position="1"/>
        <end position="25"/>
    </location>
</feature>
<keyword evidence="3" id="KW-1185">Reference proteome</keyword>
<gene>
    <name evidence="2" type="ORF">CEXT_262481</name>
</gene>
<sequence>MELVSGTKRRKTNSGKRGNGLRRIPERKPFLDVHGKKMPVIEEYVVESLVVHPSEPYSVFRARYRTKYVVKICHREIPISSQIPRKDCSIPKISETRREPERSEDDGWAAGDWSREKTGVGVGGSAASFTPPNAERGLIKKTASFAAFCVCESRSCRRRTTTFPENFLEGKSLLFHIPLCGNTLISWKFTCTNCFGKNPDYLKKKKKKKSVY</sequence>
<dbReference type="AlphaFoldDB" id="A0AAV4R532"/>
<evidence type="ECO:0000313" key="3">
    <source>
        <dbReference type="Proteomes" id="UP001054945"/>
    </source>
</evidence>
<accession>A0AAV4R532</accession>
<dbReference type="EMBL" id="BPLR01007213">
    <property type="protein sequence ID" value="GIY15198.1"/>
    <property type="molecule type" value="Genomic_DNA"/>
</dbReference>
<proteinExistence type="predicted"/>
<name>A0AAV4R532_CAEEX</name>
<dbReference type="Proteomes" id="UP001054945">
    <property type="component" value="Unassembled WGS sequence"/>
</dbReference>
<organism evidence="2 3">
    <name type="scientific">Caerostris extrusa</name>
    <name type="common">Bark spider</name>
    <name type="synonym">Caerostris bankana</name>
    <dbReference type="NCBI Taxonomy" id="172846"/>
    <lineage>
        <taxon>Eukaryota</taxon>
        <taxon>Metazoa</taxon>
        <taxon>Ecdysozoa</taxon>
        <taxon>Arthropoda</taxon>
        <taxon>Chelicerata</taxon>
        <taxon>Arachnida</taxon>
        <taxon>Araneae</taxon>
        <taxon>Araneomorphae</taxon>
        <taxon>Entelegynae</taxon>
        <taxon>Araneoidea</taxon>
        <taxon>Araneidae</taxon>
        <taxon>Caerostris</taxon>
    </lineage>
</organism>
<comment type="caution">
    <text evidence="2">The sequence shown here is derived from an EMBL/GenBank/DDBJ whole genome shotgun (WGS) entry which is preliminary data.</text>
</comment>
<evidence type="ECO:0000313" key="2">
    <source>
        <dbReference type="EMBL" id="GIY15198.1"/>
    </source>
</evidence>
<feature type="region of interest" description="Disordered" evidence="1">
    <location>
        <begin position="94"/>
        <end position="128"/>
    </location>
</feature>
<evidence type="ECO:0000256" key="1">
    <source>
        <dbReference type="SAM" id="MobiDB-lite"/>
    </source>
</evidence>